<dbReference type="AlphaFoldDB" id="A0A3Q9ULR8"/>
<proteinExistence type="predicted"/>
<dbReference type="InterPro" id="IPR007315">
    <property type="entry name" value="PIG-V/Gpi18"/>
</dbReference>
<feature type="transmembrane region" description="Helical" evidence="10">
    <location>
        <begin position="72"/>
        <end position="100"/>
    </location>
</feature>
<keyword evidence="3" id="KW-0337">GPI-anchor biosynthesis</keyword>
<dbReference type="GO" id="GO:0031501">
    <property type="term" value="C:mannosyltransferase complex"/>
    <property type="evidence" value="ECO:0007669"/>
    <property type="project" value="TreeGrafter"/>
</dbReference>
<comment type="pathway">
    <text evidence="2">Glycolipid biosynthesis; glycosylphosphatidylinositol-anchor biosynthesis.</text>
</comment>
<dbReference type="PANTHER" id="PTHR12468:SF2">
    <property type="entry name" value="GPI MANNOSYLTRANSFERASE 2"/>
    <property type="match status" value="1"/>
</dbReference>
<evidence type="ECO:0000256" key="9">
    <source>
        <dbReference type="ARBA" id="ARBA00023136"/>
    </source>
</evidence>
<keyword evidence="4" id="KW-0328">Glycosyltransferase</keyword>
<feature type="transmembrane region" description="Helical" evidence="10">
    <location>
        <begin position="302"/>
        <end position="319"/>
    </location>
</feature>
<feature type="transmembrane region" description="Helical" evidence="10">
    <location>
        <begin position="325"/>
        <end position="342"/>
    </location>
</feature>
<evidence type="ECO:0000256" key="4">
    <source>
        <dbReference type="ARBA" id="ARBA00022676"/>
    </source>
</evidence>
<feature type="transmembrane region" description="Helical" evidence="10">
    <location>
        <begin position="197"/>
        <end position="219"/>
    </location>
</feature>
<dbReference type="UniPathway" id="UPA00196"/>
<dbReference type="PANTHER" id="PTHR12468">
    <property type="entry name" value="GPI MANNOSYLTRANSFERASE 2"/>
    <property type="match status" value="1"/>
</dbReference>
<evidence type="ECO:0000256" key="8">
    <source>
        <dbReference type="ARBA" id="ARBA00022989"/>
    </source>
</evidence>
<keyword evidence="5" id="KW-0808">Transferase</keyword>
<feature type="transmembrane region" description="Helical" evidence="10">
    <location>
        <begin position="149"/>
        <end position="176"/>
    </location>
</feature>
<evidence type="ECO:0000256" key="10">
    <source>
        <dbReference type="SAM" id="Phobius"/>
    </source>
</evidence>
<evidence type="ECO:0000256" key="3">
    <source>
        <dbReference type="ARBA" id="ARBA00022502"/>
    </source>
</evidence>
<dbReference type="GO" id="GO:0006506">
    <property type="term" value="P:GPI anchor biosynthetic process"/>
    <property type="evidence" value="ECO:0007669"/>
    <property type="project" value="UniProtKB-UniPathway"/>
</dbReference>
<gene>
    <name evidence="11" type="ORF">C0Z10_12010</name>
</gene>
<reference evidence="12" key="1">
    <citation type="submission" date="2017-12" db="EMBL/GenBank/DDBJ databases">
        <title>Whole genome sequencing of Acidipropionibacterium jensenii strains JS279 and JS280.</title>
        <authorList>
            <person name="Deptula P."/>
            <person name="Laine P."/>
            <person name="Smolander O.-P."/>
            <person name="Paulin L."/>
            <person name="Auvinen P."/>
            <person name="Varmanen P."/>
        </authorList>
    </citation>
    <scope>NUCLEOTIDE SEQUENCE [LARGE SCALE GENOMIC DNA]</scope>
    <source>
        <strain evidence="12">JS280</strain>
    </source>
</reference>
<evidence type="ECO:0008006" key="13">
    <source>
        <dbReference type="Google" id="ProtNLM"/>
    </source>
</evidence>
<name>A0A3Q9ULR8_9ACTN</name>
<comment type="subcellular location">
    <subcellularLocation>
        <location evidence="1">Endoplasmic reticulum membrane</location>
        <topology evidence="1">Multi-pass membrane protein</topology>
    </subcellularLocation>
</comment>
<protein>
    <recommendedName>
        <fullName evidence="13">Mannosyltransferase (PIG-V)</fullName>
    </recommendedName>
</protein>
<dbReference type="GO" id="GO:0000009">
    <property type="term" value="F:alpha-1,6-mannosyltransferase activity"/>
    <property type="evidence" value="ECO:0007669"/>
    <property type="project" value="InterPro"/>
</dbReference>
<evidence type="ECO:0000256" key="7">
    <source>
        <dbReference type="ARBA" id="ARBA00022824"/>
    </source>
</evidence>
<dbReference type="RefSeq" id="WP_097799546.1">
    <property type="nucleotide sequence ID" value="NZ_CP025570.1"/>
</dbReference>
<dbReference type="GO" id="GO:0016020">
    <property type="term" value="C:membrane"/>
    <property type="evidence" value="ECO:0007669"/>
    <property type="project" value="GOC"/>
</dbReference>
<evidence type="ECO:0000313" key="12">
    <source>
        <dbReference type="Proteomes" id="UP000285875"/>
    </source>
</evidence>
<organism evidence="11 12">
    <name type="scientific">Acidipropionibacterium jensenii</name>
    <dbReference type="NCBI Taxonomy" id="1749"/>
    <lineage>
        <taxon>Bacteria</taxon>
        <taxon>Bacillati</taxon>
        <taxon>Actinomycetota</taxon>
        <taxon>Actinomycetes</taxon>
        <taxon>Propionibacteriales</taxon>
        <taxon>Propionibacteriaceae</taxon>
        <taxon>Acidipropionibacterium</taxon>
    </lineage>
</organism>
<accession>A0A3Q9ULR8</accession>
<keyword evidence="8 10" id="KW-1133">Transmembrane helix</keyword>
<evidence type="ECO:0000256" key="1">
    <source>
        <dbReference type="ARBA" id="ARBA00004477"/>
    </source>
</evidence>
<evidence type="ECO:0000256" key="6">
    <source>
        <dbReference type="ARBA" id="ARBA00022692"/>
    </source>
</evidence>
<evidence type="ECO:0000256" key="2">
    <source>
        <dbReference type="ARBA" id="ARBA00004687"/>
    </source>
</evidence>
<keyword evidence="6 10" id="KW-0812">Transmembrane</keyword>
<dbReference type="KEGG" id="aji:C0Z10_12010"/>
<dbReference type="Proteomes" id="UP000285875">
    <property type="component" value="Chromosome"/>
</dbReference>
<dbReference type="EMBL" id="CP025570">
    <property type="protein sequence ID" value="AZZ40353.1"/>
    <property type="molecule type" value="Genomic_DNA"/>
</dbReference>
<feature type="transmembrane region" description="Helical" evidence="10">
    <location>
        <begin position="271"/>
        <end position="295"/>
    </location>
</feature>
<sequence>MPADDLGLVMKTWLGTRALLALVLAVVVMTGHSLDRAISNWDVQHFMTIARDGYADSLEMAFFPGLPLVMRAGALIGVPMPVTGAVLALVCSLLAAVALFRIGGTVPACLWLIAPTAVFTTVGYTEAPFCAAAFWAWERARAGKWWPAAGLAALACTLRVSGLFLVGALAVMAVLGDGQWRDGRAGRFARPINRKPAAVAERLAPLLLPLAVLAGYVVYLHSLTGSWTAWFQAQDRGWGRGFTTPMESLRNTIPATVTSTWRSVYGADAGAVAMLFRLEILAMVVGILTTAYCLLRRRWASAAWVGIQVIAFSIGHWFMSVNRAVLLWFPLFIAIGELTRGPSRPVGLKLFWRWLVLIAVVLDLAVMAWWGWLFYSGKWSS</sequence>
<keyword evidence="9 10" id="KW-0472">Membrane</keyword>
<dbReference type="Pfam" id="PF04188">
    <property type="entry name" value="Mannosyl_trans2"/>
    <property type="match status" value="1"/>
</dbReference>
<keyword evidence="7" id="KW-0256">Endoplasmic reticulum</keyword>
<evidence type="ECO:0000256" key="5">
    <source>
        <dbReference type="ARBA" id="ARBA00022679"/>
    </source>
</evidence>
<evidence type="ECO:0000313" key="11">
    <source>
        <dbReference type="EMBL" id="AZZ40353.1"/>
    </source>
</evidence>
<feature type="transmembrane region" description="Helical" evidence="10">
    <location>
        <begin position="354"/>
        <end position="375"/>
    </location>
</feature>
<dbReference type="GO" id="GO:0004376">
    <property type="term" value="F:GPI mannosyltransferase activity"/>
    <property type="evidence" value="ECO:0007669"/>
    <property type="project" value="InterPro"/>
</dbReference>